<evidence type="ECO:0000256" key="5">
    <source>
        <dbReference type="ARBA" id="ARBA00022840"/>
    </source>
</evidence>
<feature type="compositionally biased region" description="Low complexity" evidence="8">
    <location>
        <begin position="880"/>
        <end position="890"/>
    </location>
</feature>
<dbReference type="SMART" id="SM00490">
    <property type="entry name" value="HELICc"/>
    <property type="match status" value="1"/>
</dbReference>
<dbReference type="SMART" id="SM00542">
    <property type="entry name" value="FYRC"/>
    <property type="match status" value="1"/>
</dbReference>
<evidence type="ECO:0000256" key="2">
    <source>
        <dbReference type="ARBA" id="ARBA00022737"/>
    </source>
</evidence>
<dbReference type="InterPro" id="IPR027417">
    <property type="entry name" value="P-loop_NTPase"/>
</dbReference>
<evidence type="ECO:0000256" key="6">
    <source>
        <dbReference type="ARBA" id="ARBA00023242"/>
    </source>
</evidence>
<feature type="compositionally biased region" description="Acidic residues" evidence="8">
    <location>
        <begin position="1714"/>
        <end position="1725"/>
    </location>
</feature>
<organism evidence="12 13">
    <name type="scientific">Bathycoccus prasinos</name>
    <dbReference type="NCBI Taxonomy" id="41875"/>
    <lineage>
        <taxon>Eukaryota</taxon>
        <taxon>Viridiplantae</taxon>
        <taxon>Chlorophyta</taxon>
        <taxon>Mamiellophyceae</taxon>
        <taxon>Mamiellales</taxon>
        <taxon>Bathycoccaceae</taxon>
        <taxon>Bathycoccus</taxon>
    </lineage>
</organism>
<dbReference type="InterPro" id="IPR000330">
    <property type="entry name" value="SNF2_N"/>
</dbReference>
<dbReference type="GO" id="GO:0140993">
    <property type="term" value="F:histone modifying activity"/>
    <property type="evidence" value="ECO:0007669"/>
    <property type="project" value="UniProtKB-ARBA"/>
</dbReference>
<feature type="region of interest" description="Disordered" evidence="8">
    <location>
        <begin position="867"/>
        <end position="902"/>
    </location>
</feature>
<comment type="subcellular location">
    <subcellularLocation>
        <location evidence="1">Nucleus</location>
    </subcellularLocation>
</comment>
<dbReference type="GO" id="GO:0005524">
    <property type="term" value="F:ATP binding"/>
    <property type="evidence" value="ECO:0007669"/>
    <property type="project" value="UniProtKB-KW"/>
</dbReference>
<keyword evidence="2" id="KW-0677">Repeat</keyword>
<dbReference type="SUPFAM" id="SSF54160">
    <property type="entry name" value="Chromo domain-like"/>
    <property type="match status" value="2"/>
</dbReference>
<dbReference type="KEGG" id="bpg:Bathy15g01710"/>
<reference evidence="12 13" key="1">
    <citation type="submission" date="2011-10" db="EMBL/GenBank/DDBJ databases">
        <authorList>
            <person name="Genoscope - CEA"/>
        </authorList>
    </citation>
    <scope>NUCLEOTIDE SEQUENCE [LARGE SCALE GENOMIC DNA]</scope>
    <source>
        <strain evidence="12 13">RCC 1105</strain>
    </source>
</reference>
<feature type="compositionally biased region" description="Polar residues" evidence="8">
    <location>
        <begin position="1662"/>
        <end position="1686"/>
    </location>
</feature>
<keyword evidence="4" id="KW-0378">Hydrolase</keyword>
<dbReference type="SMART" id="SM00487">
    <property type="entry name" value="DEXDc"/>
    <property type="match status" value="1"/>
</dbReference>
<feature type="region of interest" description="Disordered" evidence="8">
    <location>
        <begin position="1602"/>
        <end position="1756"/>
    </location>
</feature>
<keyword evidence="13" id="KW-1185">Reference proteome</keyword>
<keyword evidence="3" id="KW-0547">Nucleotide-binding</keyword>
<dbReference type="Pfam" id="PF05964">
    <property type="entry name" value="FYRN"/>
    <property type="match status" value="1"/>
</dbReference>
<dbReference type="PROSITE" id="PS51542">
    <property type="entry name" value="FYRN"/>
    <property type="match status" value="1"/>
</dbReference>
<dbReference type="Proteomes" id="UP000198341">
    <property type="component" value="Chromosome 15"/>
</dbReference>
<feature type="compositionally biased region" description="Basic and acidic residues" evidence="8">
    <location>
        <begin position="954"/>
        <end position="966"/>
    </location>
</feature>
<dbReference type="EMBL" id="FO082264">
    <property type="protein sequence ID" value="CCO20000.1"/>
    <property type="molecule type" value="Genomic_DNA"/>
</dbReference>
<feature type="domain" description="Chromo" evidence="9">
    <location>
        <begin position="284"/>
        <end position="341"/>
    </location>
</feature>
<dbReference type="GO" id="GO:0005634">
    <property type="term" value="C:nucleus"/>
    <property type="evidence" value="ECO:0007669"/>
    <property type="project" value="UniProtKB-SubCell"/>
</dbReference>
<dbReference type="SMART" id="SM00298">
    <property type="entry name" value="CHROMO"/>
    <property type="match status" value="2"/>
</dbReference>
<feature type="compositionally biased region" description="Basic residues" evidence="8">
    <location>
        <begin position="1375"/>
        <end position="1384"/>
    </location>
</feature>
<dbReference type="Gene3D" id="3.40.50.300">
    <property type="entry name" value="P-loop containing nucleotide triphosphate hydrolases"/>
    <property type="match status" value="1"/>
</dbReference>
<dbReference type="InterPro" id="IPR000953">
    <property type="entry name" value="Chromo/chromo_shadow_dom"/>
</dbReference>
<dbReference type="STRING" id="41875.K8F5B9"/>
<feature type="domain" description="Helicase C-terminal" evidence="11">
    <location>
        <begin position="719"/>
        <end position="875"/>
    </location>
</feature>
<proteinExistence type="predicted"/>
<gene>
    <name evidence="12" type="ordered locus">Bathy15g01710</name>
</gene>
<evidence type="ECO:0000256" key="4">
    <source>
        <dbReference type="ARBA" id="ARBA00022801"/>
    </source>
</evidence>
<dbReference type="PROSITE" id="PS51543">
    <property type="entry name" value="FYRC"/>
    <property type="match status" value="1"/>
</dbReference>
<sequence length="1756" mass="196965">MTMADEHEQKQVTTTRADVLLEKKWPAELDILQSAFPYHFQSTVLRVLANAEGCLEKAGEMLLQTPKDLDDAYVATKTKSGREVKTPLMSGDELFAQNGGGHAMKPKREEKFWCQVLREETTKVLPEEEKEGKEKSKEEETSDDDGENTREPKPTGAAMMIALGGGIGTRDAVAWESDRWPTVSSNEEEDDAKKFSEKNVEKVLGWREKKSATKETTTETTETKEIELLVKFKNVAYFHSRWVPESFVEKQRLTQLYIKFPKVDPVTGEANTKSVSVDVAKEVMELDKIVAVKPGALYLCKWKGLNYDELTEESFEFVEEHFPSCVPDFNKEEMRWTEKNEKAGELEDAAKKPEDGEVRAKVWTTNDALIEPEKFNGKHTDFILREYQAEGVKWITSNFHAGRPGCILADEMGLGKTAQAINVLEVVCERVRPDLPTLVVAPLSTLVNWERECQTWIPHLNVVVYSGTAKARAEIRDKCLWPKDEQSNTLSPGSRADVVLTTYEMVNFDKNALGKIEWSAVVVDEAHKLKNSEGKLFNELSLFKKQKTLLLTGTPLQNNVGELWSLLKFVDPQRFAEREKFEKVFGNISTANHVDALHAVLKPYLLRRLKTDVEQKLPPRVETLVECELAPLQKKCYRALFERNFSFLSSASGSDDATISMKEEENGENALSMFRNVMMEVRKCCQHPFLLDGVENAVSNGTMTVTIDKLVSASGKLQLLDKLLPKLKANGSKVLIFSQMTRVLDVLEDYNRARGHKYERLDGGVTGKKRQESIDRFSAEDSEAFLFLLSTRAGGQGINLTKADTVIVFDSDWNPQNDAQALARAHRIGQTKAVQVYRLVSRGTYEKEMFTRASMKLGLEQAIFGDINNNDSDKENAALQQQQQQQQQQQKPSAKSAKEQRQEVENLLKHGAYGLLTEAREEAEKRYQKWGSDDIDSILQNSEQKVVDAEEDEKEKRPSDKKKEKSSLFATATFASEASEKMNVDLDDPDFWQKLMPEQAEEEKRLEAQKKRLEEQKQQALLLSAKKKEDRRMANGEIWEWSWQEKRSSLDKLAMFGFGNWEKIYDTAQLKNDKTIAHLKAFCRRYASLVVQRHEAITPVLRETVFGEIDEDEKAIVHLATGGEDYLNEIFADRHFYTHCKERSSEDALKLEMLLCGWKAVQEVGGIEGASMELDVPDVSMGPTDQQKIAPPAKWWNEAHDRALICGTFKWGFGKYNDIRDDEELAFAWDFKGKVAPEEEKKKKAVPVAKLPVATLPGGGIIVDVPEFGGGVQDMDIDKAADDDLMASMRMMEKKEDEATALPAIATDLQEQPQQQQQEDDMETEKQWVHGRHLAYRIRRLFAALGNKPLNAFSIKRDSAALPKPPKAPKEPKPKKEKKPKAPKVPKEPKPKKEKKPKAPSLGRRAGGGAGGDPLAKLERAAQAVKELPRKEADETGYEAFQTPIGPVGGVTIECLGTVLHSPEDAKKGWSNVNYILPLGFKTTKLYSKLDPENLEEKCTWTQEIKMDESEKTPLFSLTTEDGSIVIEKKSATACWGEVLQRAKTIREQKGEAAKKTAISGPEFFGYSLHTVRLMIEQLPNAEKCDEYVALEKTLRDAVARQQKEKEAAASEAVENAPTTKEEGEEKEEAANDENADASISGTISPARITTPISPSRAFDSLKTTPLKQQSPSLSNAKKRPSPTQISKGGSGKGSSSQKKTKKTAKASPLAAGDENEGEENDDVTQSDRKRNDGKKRGGGVGTKLLSAIKKKMFKA</sequence>
<dbReference type="PROSITE" id="PS51194">
    <property type="entry name" value="HELICASE_CTER"/>
    <property type="match status" value="1"/>
</dbReference>
<dbReference type="Gene3D" id="3.30.160.360">
    <property type="match status" value="1"/>
</dbReference>
<dbReference type="eggNOG" id="KOG0384">
    <property type="taxonomic scope" value="Eukaryota"/>
</dbReference>
<dbReference type="InterPro" id="IPR016197">
    <property type="entry name" value="Chromo-like_dom_sf"/>
</dbReference>
<dbReference type="Gene3D" id="3.40.50.10810">
    <property type="entry name" value="Tandem AAA-ATPase domain"/>
    <property type="match status" value="1"/>
</dbReference>
<keyword evidence="5" id="KW-0067">ATP-binding</keyword>
<feature type="region of interest" description="Disordered" evidence="8">
    <location>
        <begin position="941"/>
        <end position="967"/>
    </location>
</feature>
<dbReference type="InterPro" id="IPR001650">
    <property type="entry name" value="Helicase_C-like"/>
</dbReference>
<dbReference type="GO" id="GO:0016787">
    <property type="term" value="F:hydrolase activity"/>
    <property type="evidence" value="ECO:0007669"/>
    <property type="project" value="UniProtKB-KW"/>
</dbReference>
<dbReference type="CDD" id="cd22265">
    <property type="entry name" value="UDM1_RNF168"/>
    <property type="match status" value="1"/>
</dbReference>
<dbReference type="GeneID" id="19011394"/>
<evidence type="ECO:0000256" key="7">
    <source>
        <dbReference type="SAM" id="Coils"/>
    </source>
</evidence>
<dbReference type="PANTHER" id="PTHR45623:SF48">
    <property type="entry name" value="SNF2 FAMILY DNA-DEPENDENT ATPASE"/>
    <property type="match status" value="1"/>
</dbReference>
<evidence type="ECO:0000259" key="10">
    <source>
        <dbReference type="PROSITE" id="PS51192"/>
    </source>
</evidence>
<protein>
    <submittedName>
        <fullName evidence="12">Unnamed protein product</fullName>
    </submittedName>
</protein>
<dbReference type="Pfam" id="PF05965">
    <property type="entry name" value="FYRC"/>
    <property type="match status" value="1"/>
</dbReference>
<feature type="compositionally biased region" description="Basic and acidic residues" evidence="8">
    <location>
        <begin position="123"/>
        <end position="139"/>
    </location>
</feature>
<dbReference type="PROSITE" id="PS51192">
    <property type="entry name" value="HELICASE_ATP_BIND_1"/>
    <property type="match status" value="1"/>
</dbReference>
<dbReference type="Gene3D" id="1.10.10.60">
    <property type="entry name" value="Homeodomain-like"/>
    <property type="match status" value="1"/>
</dbReference>
<evidence type="ECO:0000259" key="9">
    <source>
        <dbReference type="PROSITE" id="PS50013"/>
    </source>
</evidence>
<feature type="domain" description="Helicase ATP-binding" evidence="10">
    <location>
        <begin position="397"/>
        <end position="573"/>
    </location>
</feature>
<dbReference type="Pfam" id="PF00271">
    <property type="entry name" value="Helicase_C"/>
    <property type="match status" value="1"/>
</dbReference>
<feature type="region of interest" description="Disordered" evidence="8">
    <location>
        <begin position="123"/>
        <end position="156"/>
    </location>
</feature>
<dbReference type="PANTHER" id="PTHR45623">
    <property type="entry name" value="CHROMODOMAIN-HELICASE-DNA-BINDING PROTEIN 3-RELATED-RELATED"/>
    <property type="match status" value="1"/>
</dbReference>
<feature type="compositionally biased region" description="Acidic residues" evidence="8">
    <location>
        <begin position="1623"/>
        <end position="1636"/>
    </location>
</feature>
<dbReference type="InterPro" id="IPR038718">
    <property type="entry name" value="SNF2-like_sf"/>
</dbReference>
<keyword evidence="6" id="KW-0539">Nucleus</keyword>
<dbReference type="InterPro" id="IPR003888">
    <property type="entry name" value="FYrich_N"/>
</dbReference>
<evidence type="ECO:0000256" key="3">
    <source>
        <dbReference type="ARBA" id="ARBA00022741"/>
    </source>
</evidence>
<dbReference type="SUPFAM" id="SSF52540">
    <property type="entry name" value="P-loop containing nucleoside triphosphate hydrolases"/>
    <property type="match status" value="2"/>
</dbReference>
<dbReference type="Pfam" id="PF00176">
    <property type="entry name" value="SNF2-rel_dom"/>
    <property type="match status" value="1"/>
</dbReference>
<dbReference type="PROSITE" id="PS50013">
    <property type="entry name" value="CHROMO_2"/>
    <property type="match status" value="1"/>
</dbReference>
<evidence type="ECO:0000313" key="12">
    <source>
        <dbReference type="EMBL" id="CCO20000.1"/>
    </source>
</evidence>
<dbReference type="CDD" id="cd18793">
    <property type="entry name" value="SF2_C_SNF"/>
    <property type="match status" value="1"/>
</dbReference>
<keyword evidence="7" id="KW-0175">Coiled coil</keyword>
<dbReference type="RefSeq" id="XP_007508914.1">
    <property type="nucleotide sequence ID" value="XM_007508852.1"/>
</dbReference>
<evidence type="ECO:0000313" key="13">
    <source>
        <dbReference type="Proteomes" id="UP000198341"/>
    </source>
</evidence>
<evidence type="ECO:0000259" key="11">
    <source>
        <dbReference type="PROSITE" id="PS51194"/>
    </source>
</evidence>
<dbReference type="InterPro" id="IPR049730">
    <property type="entry name" value="SNF2/RAD54-like_C"/>
</dbReference>
<name>K8F5B9_9CHLO</name>
<dbReference type="OrthoDB" id="5857104at2759"/>
<accession>K8F5B9</accession>
<dbReference type="InterPro" id="IPR003889">
    <property type="entry name" value="FYrich_C"/>
</dbReference>
<dbReference type="InterPro" id="IPR014001">
    <property type="entry name" value="Helicase_ATP-bd"/>
</dbReference>
<feature type="region of interest" description="Disordered" evidence="8">
    <location>
        <begin position="1356"/>
        <end position="1414"/>
    </location>
</feature>
<evidence type="ECO:0000256" key="1">
    <source>
        <dbReference type="ARBA" id="ARBA00004123"/>
    </source>
</evidence>
<evidence type="ECO:0000256" key="8">
    <source>
        <dbReference type="SAM" id="MobiDB-lite"/>
    </source>
</evidence>
<feature type="coiled-coil region" evidence="7">
    <location>
        <begin position="996"/>
        <end position="1030"/>
    </location>
</feature>